<keyword evidence="3 6" id="KW-0812">Transmembrane</keyword>
<reference evidence="7 8" key="1">
    <citation type="journal article" date="2014" name="Antonie Van Leeuwenhoek">
        <title>Hyphomonas beringensis sp. nov. and Hyphomonas chukchiensis sp. nov., isolated from surface seawater of the Bering Sea and Chukchi Sea.</title>
        <authorList>
            <person name="Li C."/>
            <person name="Lai Q."/>
            <person name="Li G."/>
            <person name="Dong C."/>
            <person name="Wang J."/>
            <person name="Liao Y."/>
            <person name="Shao Z."/>
        </authorList>
    </citation>
    <scope>NUCLEOTIDE SEQUENCE [LARGE SCALE GENOMIC DNA]</scope>
    <source>
        <strain evidence="7 8">MHS-2</strain>
    </source>
</reference>
<comment type="caution">
    <text evidence="7">The sequence shown here is derived from an EMBL/GenBank/DDBJ whole genome shotgun (WGS) entry which is preliminary data.</text>
</comment>
<evidence type="ECO:0000256" key="1">
    <source>
        <dbReference type="ARBA" id="ARBA00004141"/>
    </source>
</evidence>
<organism evidence="7 8">
    <name type="scientific">Hyphomonas johnsonii MHS-2</name>
    <dbReference type="NCBI Taxonomy" id="1280950"/>
    <lineage>
        <taxon>Bacteria</taxon>
        <taxon>Pseudomonadati</taxon>
        <taxon>Pseudomonadota</taxon>
        <taxon>Alphaproteobacteria</taxon>
        <taxon>Hyphomonadales</taxon>
        <taxon>Hyphomonadaceae</taxon>
        <taxon>Hyphomonas</taxon>
    </lineage>
</organism>
<feature type="transmembrane region" description="Helical" evidence="6">
    <location>
        <begin position="70"/>
        <end position="88"/>
    </location>
</feature>
<dbReference type="Proteomes" id="UP000025171">
    <property type="component" value="Unassembled WGS sequence"/>
</dbReference>
<proteinExistence type="inferred from homology"/>
<dbReference type="eggNOG" id="COG0861">
    <property type="taxonomic scope" value="Bacteria"/>
</dbReference>
<comment type="similarity">
    <text evidence="2">Belongs to the TerC family.</text>
</comment>
<name>A0A059FR33_9PROT</name>
<dbReference type="AlphaFoldDB" id="A0A059FR33"/>
<evidence type="ECO:0000313" key="7">
    <source>
        <dbReference type="EMBL" id="KCZ92928.1"/>
    </source>
</evidence>
<dbReference type="NCBIfam" id="TIGR03717">
    <property type="entry name" value="R_switched_YjbE"/>
    <property type="match status" value="1"/>
</dbReference>
<dbReference type="PANTHER" id="PTHR30238:SF4">
    <property type="entry name" value="SLL1022 PROTEIN"/>
    <property type="match status" value="1"/>
</dbReference>
<dbReference type="PANTHER" id="PTHR30238">
    <property type="entry name" value="MEMBRANE BOUND PREDICTED REDOX MODULATOR"/>
    <property type="match status" value="1"/>
</dbReference>
<evidence type="ECO:0000256" key="3">
    <source>
        <dbReference type="ARBA" id="ARBA00022692"/>
    </source>
</evidence>
<evidence type="ECO:0000256" key="6">
    <source>
        <dbReference type="SAM" id="Phobius"/>
    </source>
</evidence>
<keyword evidence="5 6" id="KW-0472">Membrane</keyword>
<dbReference type="InterPro" id="IPR022301">
    <property type="entry name" value="Integral_membrane_YjbE"/>
</dbReference>
<dbReference type="RefSeq" id="WP_051618411.1">
    <property type="nucleotide sequence ID" value="NZ_ARYK01000003.1"/>
</dbReference>
<feature type="transmembrane region" description="Helical" evidence="6">
    <location>
        <begin position="185"/>
        <end position="204"/>
    </location>
</feature>
<dbReference type="PATRIC" id="fig|1280950.3.peg.1650"/>
<comment type="subcellular location">
    <subcellularLocation>
        <location evidence="1">Membrane</location>
        <topology evidence="1">Multi-pass membrane protein</topology>
    </subcellularLocation>
</comment>
<dbReference type="OrthoDB" id="9807970at2"/>
<dbReference type="Pfam" id="PF03741">
    <property type="entry name" value="TerC"/>
    <property type="match status" value="1"/>
</dbReference>
<gene>
    <name evidence="7" type="ORF">HJO_08232</name>
</gene>
<evidence type="ECO:0000256" key="5">
    <source>
        <dbReference type="ARBA" id="ARBA00023136"/>
    </source>
</evidence>
<dbReference type="InterPro" id="IPR005496">
    <property type="entry name" value="Integral_membrane_TerC"/>
</dbReference>
<dbReference type="GO" id="GO:0016020">
    <property type="term" value="C:membrane"/>
    <property type="evidence" value="ECO:0007669"/>
    <property type="project" value="UniProtKB-SubCell"/>
</dbReference>
<dbReference type="EMBL" id="ARYK01000003">
    <property type="protein sequence ID" value="KCZ92928.1"/>
    <property type="molecule type" value="Genomic_DNA"/>
</dbReference>
<evidence type="ECO:0000313" key="8">
    <source>
        <dbReference type="Proteomes" id="UP000025171"/>
    </source>
</evidence>
<evidence type="ECO:0000256" key="4">
    <source>
        <dbReference type="ARBA" id="ARBA00022989"/>
    </source>
</evidence>
<keyword evidence="8" id="KW-1185">Reference proteome</keyword>
<protein>
    <submittedName>
        <fullName evidence="7">Integral membrane protein TerC</fullName>
    </submittedName>
</protein>
<feature type="transmembrane region" description="Helical" evidence="6">
    <location>
        <begin position="129"/>
        <end position="151"/>
    </location>
</feature>
<evidence type="ECO:0000256" key="2">
    <source>
        <dbReference type="ARBA" id="ARBA00007511"/>
    </source>
</evidence>
<feature type="transmembrane region" description="Helical" evidence="6">
    <location>
        <begin position="157"/>
        <end position="178"/>
    </location>
</feature>
<dbReference type="STRING" id="1280950.HJO_08232"/>
<accession>A0A059FR33</accession>
<keyword evidence="4 6" id="KW-1133">Transmembrane helix</keyword>
<feature type="transmembrane region" description="Helical" evidence="6">
    <location>
        <begin position="12"/>
        <end position="35"/>
    </location>
</feature>
<feature type="transmembrane region" description="Helical" evidence="6">
    <location>
        <begin position="47"/>
        <end position="64"/>
    </location>
</feature>
<sequence>MPSDFLTPELIQAFFAVIAIDLVLAGDNAVVIGMAAAGLPKHQRGKAILIGIIAATVLRIAFALVAAQLLLIVGLLFAGGVLLLWVSWKMWRELQEHAALTAQEALASADLDGDGTIAGQKPVKSLRAAVVQIILADVSMSLDNVLGVAGAAREHPWVLVFGLTLSILLMGLASSLIARVLNRHRWIAFIGLAVILYVALHMMWQGGLELCSEGLPMFDMDVPAACRTGH</sequence>